<organism evidence="2">
    <name type="scientific">Arundo donax</name>
    <name type="common">Giant reed</name>
    <name type="synonym">Donax arundinaceus</name>
    <dbReference type="NCBI Taxonomy" id="35708"/>
    <lineage>
        <taxon>Eukaryota</taxon>
        <taxon>Viridiplantae</taxon>
        <taxon>Streptophyta</taxon>
        <taxon>Embryophyta</taxon>
        <taxon>Tracheophyta</taxon>
        <taxon>Spermatophyta</taxon>
        <taxon>Magnoliopsida</taxon>
        <taxon>Liliopsida</taxon>
        <taxon>Poales</taxon>
        <taxon>Poaceae</taxon>
        <taxon>PACMAD clade</taxon>
        <taxon>Arundinoideae</taxon>
        <taxon>Arundineae</taxon>
        <taxon>Arundo</taxon>
    </lineage>
</organism>
<name>A0A0A8XYW0_ARUDO</name>
<feature type="compositionally biased region" description="Polar residues" evidence="1">
    <location>
        <begin position="58"/>
        <end position="79"/>
    </location>
</feature>
<feature type="region of interest" description="Disordered" evidence="1">
    <location>
        <begin position="39"/>
        <end position="91"/>
    </location>
</feature>
<dbReference type="AlphaFoldDB" id="A0A0A8XYW0"/>
<sequence length="128" mass="14192">MVDVFQDVGLSLVHIACSYQDHNTGDLKQQNCQASCPPCDADTHISESSSSEKKNKRWNSQNADSNDYVSDSLANNQSAHVLPNEPTPSYDSVKQAVLGKKNHAQEIRKLLSWCRLKTMLVWMDAGGL</sequence>
<protein>
    <submittedName>
        <fullName evidence="2">Uncharacterized protein</fullName>
    </submittedName>
</protein>
<dbReference type="EMBL" id="GBRH01278751">
    <property type="protein sequence ID" value="JAD19144.1"/>
    <property type="molecule type" value="Transcribed_RNA"/>
</dbReference>
<accession>A0A0A8XYW0</accession>
<reference evidence="2" key="1">
    <citation type="submission" date="2014-09" db="EMBL/GenBank/DDBJ databases">
        <authorList>
            <person name="Magalhaes I.L.F."/>
            <person name="Oliveira U."/>
            <person name="Santos F.R."/>
            <person name="Vidigal T.H.D.A."/>
            <person name="Brescovit A.D."/>
            <person name="Santos A.J."/>
        </authorList>
    </citation>
    <scope>NUCLEOTIDE SEQUENCE</scope>
    <source>
        <tissue evidence="2">Shoot tissue taken approximately 20 cm above the soil surface</tissue>
    </source>
</reference>
<evidence type="ECO:0000256" key="1">
    <source>
        <dbReference type="SAM" id="MobiDB-lite"/>
    </source>
</evidence>
<reference evidence="2" key="2">
    <citation type="journal article" date="2015" name="Data Brief">
        <title>Shoot transcriptome of the giant reed, Arundo donax.</title>
        <authorList>
            <person name="Barrero R.A."/>
            <person name="Guerrero F.D."/>
            <person name="Moolhuijzen P."/>
            <person name="Goolsby J.A."/>
            <person name="Tidwell J."/>
            <person name="Bellgard S.E."/>
            <person name="Bellgard M.I."/>
        </authorList>
    </citation>
    <scope>NUCLEOTIDE SEQUENCE</scope>
    <source>
        <tissue evidence="2">Shoot tissue taken approximately 20 cm above the soil surface</tissue>
    </source>
</reference>
<proteinExistence type="predicted"/>
<evidence type="ECO:0000313" key="2">
    <source>
        <dbReference type="EMBL" id="JAD19144.1"/>
    </source>
</evidence>
<feature type="compositionally biased region" description="Basic and acidic residues" evidence="1">
    <location>
        <begin position="41"/>
        <end position="53"/>
    </location>
</feature>